<protein>
    <submittedName>
        <fullName evidence="2">Uncharacterized protein</fullName>
    </submittedName>
</protein>
<evidence type="ECO:0000313" key="2">
    <source>
        <dbReference type="EMBL" id="GGE22231.1"/>
    </source>
</evidence>
<comment type="caution">
    <text evidence="2">The sequence shown here is derived from an EMBL/GenBank/DDBJ whole genome shotgun (WGS) entry which is preliminary data.</text>
</comment>
<sequence>MGETDHRTISDRGWWVGNELTDGYIRGHRTEKRKLYAKEKIRSLKIWNGFFRAGKQKYSFLIVTHYLIGDFKLIFLVIS</sequence>
<organism evidence="2 3">
    <name type="scientific">Marinithermofilum abyssi</name>
    <dbReference type="NCBI Taxonomy" id="1571185"/>
    <lineage>
        <taxon>Bacteria</taxon>
        <taxon>Bacillati</taxon>
        <taxon>Bacillota</taxon>
        <taxon>Bacilli</taxon>
        <taxon>Bacillales</taxon>
        <taxon>Thermoactinomycetaceae</taxon>
        <taxon>Marinithermofilum</taxon>
    </lineage>
</organism>
<reference evidence="2" key="1">
    <citation type="journal article" date="2014" name="Int. J. Syst. Evol. Microbiol.">
        <title>Complete genome sequence of Corynebacterium casei LMG S-19264T (=DSM 44701T), isolated from a smear-ripened cheese.</title>
        <authorList>
            <consortium name="US DOE Joint Genome Institute (JGI-PGF)"/>
            <person name="Walter F."/>
            <person name="Albersmeier A."/>
            <person name="Kalinowski J."/>
            <person name="Ruckert C."/>
        </authorList>
    </citation>
    <scope>NUCLEOTIDE SEQUENCE</scope>
    <source>
        <strain evidence="2">CGMCC 1.15179</strain>
    </source>
</reference>
<feature type="transmembrane region" description="Helical" evidence="1">
    <location>
        <begin position="58"/>
        <end position="78"/>
    </location>
</feature>
<name>A0A8J2YEE0_9BACL</name>
<accession>A0A8J2YEE0</accession>
<reference evidence="2" key="2">
    <citation type="submission" date="2020-09" db="EMBL/GenBank/DDBJ databases">
        <authorList>
            <person name="Sun Q."/>
            <person name="Zhou Y."/>
        </authorList>
    </citation>
    <scope>NUCLEOTIDE SEQUENCE</scope>
    <source>
        <strain evidence="2">CGMCC 1.15179</strain>
    </source>
</reference>
<evidence type="ECO:0000313" key="3">
    <source>
        <dbReference type="Proteomes" id="UP000625210"/>
    </source>
</evidence>
<dbReference type="AlphaFoldDB" id="A0A8J2YEE0"/>
<keyword evidence="3" id="KW-1185">Reference proteome</keyword>
<evidence type="ECO:0000256" key="1">
    <source>
        <dbReference type="SAM" id="Phobius"/>
    </source>
</evidence>
<gene>
    <name evidence="2" type="ORF">GCM10011571_25370</name>
</gene>
<keyword evidence="1" id="KW-0472">Membrane</keyword>
<proteinExistence type="predicted"/>
<dbReference type="EMBL" id="BMHQ01000009">
    <property type="protein sequence ID" value="GGE22231.1"/>
    <property type="molecule type" value="Genomic_DNA"/>
</dbReference>
<keyword evidence="1" id="KW-0812">Transmembrane</keyword>
<keyword evidence="1" id="KW-1133">Transmembrane helix</keyword>
<dbReference type="Proteomes" id="UP000625210">
    <property type="component" value="Unassembled WGS sequence"/>
</dbReference>